<keyword evidence="2" id="KW-1185">Reference proteome</keyword>
<dbReference type="InParanoid" id="A0A3Q7IMF8"/>
<name>A0A3Q7IMF8_SOLLC</name>
<dbReference type="AlphaFoldDB" id="A0A3Q7IMF8"/>
<protein>
    <submittedName>
        <fullName evidence="1">Uncharacterized protein</fullName>
    </submittedName>
</protein>
<dbReference type="PaxDb" id="4081-Solyc10g084520.1.1"/>
<sequence length="52" mass="6055">MIKQDINENEVYVTLPMKELSISKNANRCSMITVLLLQTKILFSKNEKVKEQ</sequence>
<reference evidence="1" key="1">
    <citation type="journal article" date="2012" name="Nature">
        <title>The tomato genome sequence provides insights into fleshy fruit evolution.</title>
        <authorList>
            <consortium name="Tomato Genome Consortium"/>
        </authorList>
    </citation>
    <scope>NUCLEOTIDE SEQUENCE [LARGE SCALE GENOMIC DNA]</scope>
    <source>
        <strain evidence="1">cv. Heinz 1706</strain>
    </source>
</reference>
<evidence type="ECO:0000313" key="2">
    <source>
        <dbReference type="Proteomes" id="UP000004994"/>
    </source>
</evidence>
<dbReference type="Gramene" id="Solyc10g084520.1.1">
    <property type="protein sequence ID" value="Solyc10g084520.1.1.1"/>
    <property type="gene ID" value="Solyc10g084520.1"/>
</dbReference>
<reference evidence="1" key="2">
    <citation type="submission" date="2019-01" db="UniProtKB">
        <authorList>
            <consortium name="EnsemblPlants"/>
        </authorList>
    </citation>
    <scope>IDENTIFICATION</scope>
    <source>
        <strain evidence="1">cv. Heinz 1706</strain>
    </source>
</reference>
<dbReference type="Proteomes" id="UP000004994">
    <property type="component" value="Chromosome 10"/>
</dbReference>
<proteinExistence type="predicted"/>
<evidence type="ECO:0000313" key="1">
    <source>
        <dbReference type="EnsemblPlants" id="Solyc10g084520.1.1.1"/>
    </source>
</evidence>
<dbReference type="EnsemblPlants" id="Solyc10g084520.1.1">
    <property type="protein sequence ID" value="Solyc10g084520.1.1.1"/>
    <property type="gene ID" value="Solyc10g084520.1"/>
</dbReference>
<organism evidence="1">
    <name type="scientific">Solanum lycopersicum</name>
    <name type="common">Tomato</name>
    <name type="synonym">Lycopersicon esculentum</name>
    <dbReference type="NCBI Taxonomy" id="4081"/>
    <lineage>
        <taxon>Eukaryota</taxon>
        <taxon>Viridiplantae</taxon>
        <taxon>Streptophyta</taxon>
        <taxon>Embryophyta</taxon>
        <taxon>Tracheophyta</taxon>
        <taxon>Spermatophyta</taxon>
        <taxon>Magnoliopsida</taxon>
        <taxon>eudicotyledons</taxon>
        <taxon>Gunneridae</taxon>
        <taxon>Pentapetalae</taxon>
        <taxon>asterids</taxon>
        <taxon>lamiids</taxon>
        <taxon>Solanales</taxon>
        <taxon>Solanaceae</taxon>
        <taxon>Solanoideae</taxon>
        <taxon>Solaneae</taxon>
        <taxon>Solanum</taxon>
        <taxon>Solanum subgen. Lycopersicon</taxon>
    </lineage>
</organism>
<accession>A0A3Q7IMF8</accession>